<keyword evidence="2" id="KW-1185">Reference proteome</keyword>
<evidence type="ECO:0000313" key="1">
    <source>
        <dbReference type="EMBL" id="RTZ13518.1"/>
    </source>
</evidence>
<proteinExistence type="predicted"/>
<accession>A0A3S0PKW1</accession>
<dbReference type="Proteomes" id="UP000268973">
    <property type="component" value="Unassembled WGS sequence"/>
</dbReference>
<protein>
    <submittedName>
        <fullName evidence="1">Uncharacterized protein</fullName>
    </submittedName>
</protein>
<dbReference type="EMBL" id="RXZH01000021">
    <property type="protein sequence ID" value="RTZ13518.1"/>
    <property type="molecule type" value="Genomic_DNA"/>
</dbReference>
<comment type="caution">
    <text evidence="1">The sequence shown here is derived from an EMBL/GenBank/DDBJ whole genome shotgun (WGS) entry which is preliminary data.</text>
</comment>
<evidence type="ECO:0000313" key="2">
    <source>
        <dbReference type="Proteomes" id="UP000268973"/>
    </source>
</evidence>
<organism evidence="1 2">
    <name type="scientific">Vibrio aquaticus</name>
    <dbReference type="NCBI Taxonomy" id="2496559"/>
    <lineage>
        <taxon>Bacteria</taxon>
        <taxon>Pseudomonadati</taxon>
        <taxon>Pseudomonadota</taxon>
        <taxon>Gammaproteobacteria</taxon>
        <taxon>Vibrionales</taxon>
        <taxon>Vibrionaceae</taxon>
        <taxon>Vibrio</taxon>
    </lineage>
</organism>
<gene>
    <name evidence="1" type="ORF">EJ063_19925</name>
</gene>
<reference evidence="1 2" key="1">
    <citation type="submission" date="2018-12" db="EMBL/GenBank/DDBJ databases">
        <title>Vibrio sp. isolated from China Sea.</title>
        <authorList>
            <person name="Li Y."/>
        </authorList>
    </citation>
    <scope>NUCLEOTIDE SEQUENCE [LARGE SCALE GENOMIC DNA]</scope>
    <source>
        <strain evidence="1 2">BEI207</strain>
    </source>
</reference>
<dbReference type="AlphaFoldDB" id="A0A3S0PKW1"/>
<sequence>MLRQLGDFPNRSFVEYATINVRVKNEFLPKNLRSYHWEHDENSMITLSVSPSGRLRGKSIYLESLELAEEFSGFLHQLFSQRKYKADYSLEVEVVVETSSRGKTISRWKAEDSQKVRDVLQLQVRT</sequence>
<name>A0A3S0PKW1_9VIBR</name>
<dbReference type="OrthoDB" id="5918200at2"/>